<dbReference type="Proteomes" id="UP000694563">
    <property type="component" value="Chromosome 26"/>
</dbReference>
<evidence type="ECO:0000256" key="5">
    <source>
        <dbReference type="ARBA" id="ARBA00023136"/>
    </source>
</evidence>
<feature type="compositionally biased region" description="Basic and acidic residues" evidence="6">
    <location>
        <begin position="7"/>
        <end position="25"/>
    </location>
</feature>
<organism evidence="8 9">
    <name type="scientific">Catharus ustulatus</name>
    <name type="common">Russet-backed thrush</name>
    <name type="synonym">Hylocichla ustulatus</name>
    <dbReference type="NCBI Taxonomy" id="91951"/>
    <lineage>
        <taxon>Eukaryota</taxon>
        <taxon>Metazoa</taxon>
        <taxon>Chordata</taxon>
        <taxon>Craniata</taxon>
        <taxon>Vertebrata</taxon>
        <taxon>Euteleostomi</taxon>
        <taxon>Archelosauria</taxon>
        <taxon>Archosauria</taxon>
        <taxon>Dinosauria</taxon>
        <taxon>Saurischia</taxon>
        <taxon>Theropoda</taxon>
        <taxon>Coelurosauria</taxon>
        <taxon>Aves</taxon>
        <taxon>Neognathae</taxon>
        <taxon>Neoaves</taxon>
        <taxon>Telluraves</taxon>
        <taxon>Australaves</taxon>
        <taxon>Passeriformes</taxon>
        <taxon>Turdidae</taxon>
        <taxon>Catharus</taxon>
    </lineage>
</organism>
<feature type="compositionally biased region" description="Low complexity" evidence="6">
    <location>
        <begin position="47"/>
        <end position="61"/>
    </location>
</feature>
<feature type="transmembrane region" description="Helical" evidence="7">
    <location>
        <begin position="465"/>
        <end position="486"/>
    </location>
</feature>
<dbReference type="AlphaFoldDB" id="A0A8C3U5Y1"/>
<evidence type="ECO:0000313" key="9">
    <source>
        <dbReference type="Proteomes" id="UP000694563"/>
    </source>
</evidence>
<sequence length="536" mass="57887">MEEDERERDGEGSGMRMEEPWRDSPRSGGAQTLPRSLLRRRRGRPAGGAAAATAPSTRCGRSQGGGGGGGGGDREPGTGAGSGGSTMGACLGVCSLLSCVSCLCGSAPCLLCGCCPSAKNSTISRLLFTIFLFLGTLVSIIMIIPGVEKELHKLPGFCEGSGSVLGVQTNVDCSSFLGHKAVYRMGFAMAAFFCLFAVLMVCVRSSKDPRAAVQNGFWFFKFLVLVGITVGAFYIPDGVFTSVWFYFGVVGSFLFILIQLVLLIDFAHSWSQRWLRNADEGSAKGWYAALCAITFIFYAASIAAVVLLYVYYTKPEGCTEGKAFISINLILCLIVSVVSILPKIQEAQPHSGLLQASLITLYTIYVTWSALANVPTQHCNPTLLVRNSTGSATAPEPLTTWWDAPSIVGLVIFILCTLFISLRSSDHPQVNKLMLTEESGAGAGPGGAEEGGVHRAYDNEQDGVSYNYTFFHLCLLLAALYIMMTLTNWYRPDESLQVLRSPWTAVWVKICSSWAGLLLYLWTLVAPLVLRDRDFS</sequence>
<evidence type="ECO:0000256" key="2">
    <source>
        <dbReference type="ARBA" id="ARBA00006665"/>
    </source>
</evidence>
<dbReference type="PANTHER" id="PTHR10383:SF22">
    <property type="entry name" value="SERINE INCORPORATOR 2"/>
    <property type="match status" value="1"/>
</dbReference>
<accession>A0A8C3U5Y1</accession>
<keyword evidence="9" id="KW-1185">Reference proteome</keyword>
<evidence type="ECO:0000256" key="3">
    <source>
        <dbReference type="ARBA" id="ARBA00022692"/>
    </source>
</evidence>
<evidence type="ECO:0000256" key="1">
    <source>
        <dbReference type="ARBA" id="ARBA00004141"/>
    </source>
</evidence>
<feature type="transmembrane region" description="Helical" evidence="7">
    <location>
        <begin position="506"/>
        <end position="530"/>
    </location>
</feature>
<feature type="transmembrane region" description="Helical" evidence="7">
    <location>
        <begin position="181"/>
        <end position="203"/>
    </location>
</feature>
<keyword evidence="5 7" id="KW-0472">Membrane</keyword>
<feature type="transmembrane region" description="Helical" evidence="7">
    <location>
        <begin position="285"/>
        <end position="311"/>
    </location>
</feature>
<feature type="region of interest" description="Disordered" evidence="6">
    <location>
        <begin position="1"/>
        <end position="81"/>
    </location>
</feature>
<feature type="transmembrane region" description="Helical" evidence="7">
    <location>
        <begin position="353"/>
        <end position="371"/>
    </location>
</feature>
<name>A0A8C3U5Y1_CATUS</name>
<gene>
    <name evidence="8" type="primary">SERINC2</name>
</gene>
<feature type="compositionally biased region" description="Gly residues" evidence="6">
    <location>
        <begin position="62"/>
        <end position="71"/>
    </location>
</feature>
<reference evidence="8" key="1">
    <citation type="submission" date="2020-10" db="EMBL/GenBank/DDBJ databases">
        <title>Catharus ustulatus (Swainson's thrush) genome, bCatUst1, primary haplotype v2.</title>
        <authorList>
            <person name="Delmore K."/>
            <person name="Vafadar M."/>
            <person name="Formenti G."/>
            <person name="Chow W."/>
            <person name="Pelan S."/>
            <person name="Howe K."/>
            <person name="Rhie A."/>
            <person name="Mountcastle J."/>
            <person name="Haase B."/>
            <person name="Fedrigo O."/>
            <person name="Jarvis E.D."/>
        </authorList>
    </citation>
    <scope>NUCLEOTIDE SEQUENCE [LARGE SCALE GENOMIC DNA]</scope>
</reference>
<comment type="similarity">
    <text evidence="2">Belongs to the TDE1 family.</text>
</comment>
<dbReference type="PANTHER" id="PTHR10383">
    <property type="entry name" value="SERINE INCORPORATOR"/>
    <property type="match status" value="1"/>
</dbReference>
<feature type="transmembrane region" description="Helical" evidence="7">
    <location>
        <begin position="215"/>
        <end position="235"/>
    </location>
</feature>
<feature type="transmembrane region" description="Helical" evidence="7">
    <location>
        <begin position="323"/>
        <end position="341"/>
    </location>
</feature>
<feature type="transmembrane region" description="Helical" evidence="7">
    <location>
        <begin position="404"/>
        <end position="422"/>
    </location>
</feature>
<reference evidence="8" key="3">
    <citation type="submission" date="2025-09" db="UniProtKB">
        <authorList>
            <consortium name="Ensembl"/>
        </authorList>
    </citation>
    <scope>IDENTIFICATION</scope>
</reference>
<proteinExistence type="inferred from homology"/>
<dbReference type="InterPro" id="IPR005016">
    <property type="entry name" value="TDE1/TMS"/>
</dbReference>
<dbReference type="GO" id="GO:0016020">
    <property type="term" value="C:membrane"/>
    <property type="evidence" value="ECO:0007669"/>
    <property type="project" value="UniProtKB-SubCell"/>
</dbReference>
<reference evidence="8" key="2">
    <citation type="submission" date="2025-08" db="UniProtKB">
        <authorList>
            <consortium name="Ensembl"/>
        </authorList>
    </citation>
    <scope>IDENTIFICATION</scope>
</reference>
<keyword evidence="4 7" id="KW-1133">Transmembrane helix</keyword>
<feature type="transmembrane region" description="Helical" evidence="7">
    <location>
        <begin position="126"/>
        <end position="147"/>
    </location>
</feature>
<comment type="subcellular location">
    <subcellularLocation>
        <location evidence="1">Membrane</location>
        <topology evidence="1">Multi-pass membrane protein</topology>
    </subcellularLocation>
</comment>
<dbReference type="Pfam" id="PF03348">
    <property type="entry name" value="Serinc"/>
    <property type="match status" value="1"/>
</dbReference>
<protein>
    <submittedName>
        <fullName evidence="8">Serine incorporator 2</fullName>
    </submittedName>
</protein>
<evidence type="ECO:0000256" key="7">
    <source>
        <dbReference type="SAM" id="Phobius"/>
    </source>
</evidence>
<keyword evidence="3 7" id="KW-0812">Transmembrane</keyword>
<feature type="transmembrane region" description="Helical" evidence="7">
    <location>
        <begin position="241"/>
        <end position="264"/>
    </location>
</feature>
<dbReference type="Ensembl" id="ENSCUST00005008620.1">
    <property type="protein sequence ID" value="ENSCUSP00005008271.1"/>
    <property type="gene ID" value="ENSCUSG00005005149.1"/>
</dbReference>
<evidence type="ECO:0000256" key="6">
    <source>
        <dbReference type="SAM" id="MobiDB-lite"/>
    </source>
</evidence>
<evidence type="ECO:0000256" key="4">
    <source>
        <dbReference type="ARBA" id="ARBA00022989"/>
    </source>
</evidence>
<evidence type="ECO:0000313" key="8">
    <source>
        <dbReference type="Ensembl" id="ENSCUSP00005008271.1"/>
    </source>
</evidence>